<reference evidence="2 3" key="1">
    <citation type="submission" date="2021-06" db="EMBL/GenBank/DDBJ databases">
        <authorList>
            <person name="Palmer J.M."/>
        </authorList>
    </citation>
    <scope>NUCLEOTIDE SEQUENCE [LARGE SCALE GENOMIC DNA]</scope>
    <source>
        <strain evidence="2 3">XC_2019</strain>
        <tissue evidence="2">Muscle</tissue>
    </source>
</reference>
<organism evidence="2 3">
    <name type="scientific">Xenoophorus captivus</name>
    <dbReference type="NCBI Taxonomy" id="1517983"/>
    <lineage>
        <taxon>Eukaryota</taxon>
        <taxon>Metazoa</taxon>
        <taxon>Chordata</taxon>
        <taxon>Craniata</taxon>
        <taxon>Vertebrata</taxon>
        <taxon>Euteleostomi</taxon>
        <taxon>Actinopterygii</taxon>
        <taxon>Neopterygii</taxon>
        <taxon>Teleostei</taxon>
        <taxon>Neoteleostei</taxon>
        <taxon>Acanthomorphata</taxon>
        <taxon>Ovalentaria</taxon>
        <taxon>Atherinomorphae</taxon>
        <taxon>Cyprinodontiformes</taxon>
        <taxon>Goodeidae</taxon>
        <taxon>Xenoophorus</taxon>
    </lineage>
</organism>
<feature type="region of interest" description="Disordered" evidence="1">
    <location>
        <begin position="57"/>
        <end position="87"/>
    </location>
</feature>
<evidence type="ECO:0000256" key="1">
    <source>
        <dbReference type="SAM" id="MobiDB-lite"/>
    </source>
</evidence>
<name>A0ABV0RGR1_9TELE</name>
<dbReference type="Proteomes" id="UP001434883">
    <property type="component" value="Unassembled WGS sequence"/>
</dbReference>
<feature type="region of interest" description="Disordered" evidence="1">
    <location>
        <begin position="143"/>
        <end position="187"/>
    </location>
</feature>
<feature type="region of interest" description="Disordered" evidence="1">
    <location>
        <begin position="101"/>
        <end position="131"/>
    </location>
</feature>
<dbReference type="EMBL" id="JAHRIN010044079">
    <property type="protein sequence ID" value="MEQ2207224.1"/>
    <property type="molecule type" value="Genomic_DNA"/>
</dbReference>
<evidence type="ECO:0000313" key="2">
    <source>
        <dbReference type="EMBL" id="MEQ2207224.1"/>
    </source>
</evidence>
<feature type="compositionally biased region" description="Basic and acidic residues" evidence="1">
    <location>
        <begin position="158"/>
        <end position="182"/>
    </location>
</feature>
<evidence type="ECO:0000313" key="3">
    <source>
        <dbReference type="Proteomes" id="UP001434883"/>
    </source>
</evidence>
<gene>
    <name evidence="2" type="ORF">XENOCAPTIV_009012</name>
</gene>
<keyword evidence="3" id="KW-1185">Reference proteome</keyword>
<feature type="compositionally biased region" description="Basic and acidic residues" evidence="1">
    <location>
        <begin position="64"/>
        <end position="73"/>
    </location>
</feature>
<protein>
    <submittedName>
        <fullName evidence="2">Uncharacterized protein</fullName>
    </submittedName>
</protein>
<accession>A0ABV0RGR1</accession>
<comment type="caution">
    <text evidence="2">The sequence shown here is derived from an EMBL/GenBank/DDBJ whole genome shotgun (WGS) entry which is preliminary data.</text>
</comment>
<feature type="compositionally biased region" description="Pro residues" evidence="1">
    <location>
        <begin position="113"/>
        <end position="123"/>
    </location>
</feature>
<sequence length="204" mass="22873">MSEGPLWAGCEPKRLLKARTVRERRDRGDGKERESFSKLKERERFELPVQRYISVRPASNSRQAVERAPRGPRAETMVGPESGEMLDAGATGEKRLFSVAGSRDPQAVENHTEPPPVLAPPQQGPTGHRTTSFSVLDILDPNKFTSSRRHTSPQHVSRRGERELTAYDAENRRGGPGERELSGLEPSKSCYVAEEYQSSKWDSF</sequence>
<proteinExistence type="predicted"/>